<dbReference type="InterPro" id="IPR013155">
    <property type="entry name" value="M/V/L/I-tRNA-synth_anticd-bd"/>
</dbReference>
<name>A0A1D8AZH8_9BACT</name>
<dbReference type="HAMAP" id="MF_00049_B">
    <property type="entry name" value="Leu_tRNA_synth_B"/>
    <property type="match status" value="1"/>
</dbReference>
<dbReference type="SUPFAM" id="SSF50677">
    <property type="entry name" value="ValRS/IleRS/LeuRS editing domain"/>
    <property type="match status" value="1"/>
</dbReference>
<dbReference type="InterPro" id="IPR025709">
    <property type="entry name" value="Leu_tRNA-synth_edit"/>
</dbReference>
<dbReference type="Proteomes" id="UP000095228">
    <property type="component" value="Chromosome"/>
</dbReference>
<dbReference type="RefSeq" id="WP_069963369.1">
    <property type="nucleotide sequence ID" value="NZ_CP016094.1"/>
</dbReference>
<dbReference type="PANTHER" id="PTHR43740">
    <property type="entry name" value="LEUCYL-TRNA SYNTHETASE"/>
    <property type="match status" value="1"/>
</dbReference>
<dbReference type="AlphaFoldDB" id="A0A1D8AZH8"/>
<evidence type="ECO:0000256" key="7">
    <source>
        <dbReference type="ARBA" id="ARBA00023146"/>
    </source>
</evidence>
<dbReference type="SUPFAM" id="SSF47323">
    <property type="entry name" value="Anticodon-binding domain of a subclass of class I aminoacyl-tRNA synthetases"/>
    <property type="match status" value="1"/>
</dbReference>
<dbReference type="InterPro" id="IPR009080">
    <property type="entry name" value="tRNAsynth_Ia_anticodon-bd"/>
</dbReference>
<dbReference type="Gene3D" id="1.10.730.10">
    <property type="entry name" value="Isoleucyl-tRNA Synthetase, Domain 1"/>
    <property type="match status" value="1"/>
</dbReference>
<dbReference type="FunFam" id="1.10.730.10:FF:000011">
    <property type="entry name" value="Leucine--tRNA ligase chloroplastic/mitochondrial"/>
    <property type="match status" value="1"/>
</dbReference>
<dbReference type="Pfam" id="PF13603">
    <property type="entry name" value="tRNA-synt_1_2"/>
    <property type="match status" value="1"/>
</dbReference>
<evidence type="ECO:0000259" key="13">
    <source>
        <dbReference type="Pfam" id="PF09334"/>
    </source>
</evidence>
<dbReference type="Pfam" id="PF00133">
    <property type="entry name" value="tRNA-synt_1"/>
    <property type="match status" value="1"/>
</dbReference>
<evidence type="ECO:0000256" key="4">
    <source>
        <dbReference type="ARBA" id="ARBA00022741"/>
    </source>
</evidence>
<keyword evidence="3 9" id="KW-0436">Ligase</keyword>
<comment type="subcellular location">
    <subcellularLocation>
        <location evidence="9">Cytoplasm</location>
    </subcellularLocation>
</comment>
<dbReference type="PANTHER" id="PTHR43740:SF2">
    <property type="entry name" value="LEUCINE--TRNA LIGASE, MITOCHONDRIAL"/>
    <property type="match status" value="1"/>
</dbReference>
<dbReference type="EC" id="6.1.1.4" evidence="9"/>
<dbReference type="InterPro" id="IPR009008">
    <property type="entry name" value="Val/Leu/Ile-tRNA-synth_edit"/>
</dbReference>
<dbReference type="PROSITE" id="PS00178">
    <property type="entry name" value="AA_TRNA_LIGASE_I"/>
    <property type="match status" value="1"/>
</dbReference>
<dbReference type="Gene3D" id="3.10.20.590">
    <property type="match status" value="1"/>
</dbReference>
<dbReference type="InterPro" id="IPR015413">
    <property type="entry name" value="Methionyl/Leucyl_tRNA_Synth"/>
</dbReference>
<dbReference type="InterPro" id="IPR001412">
    <property type="entry name" value="aa-tRNA-synth_I_CS"/>
</dbReference>
<comment type="similarity">
    <text evidence="1 9 10">Belongs to the class-I aminoacyl-tRNA synthetase family.</text>
</comment>
<dbReference type="CDD" id="cd07958">
    <property type="entry name" value="Anticodon_Ia_Leu_BEm"/>
    <property type="match status" value="1"/>
</dbReference>
<sequence length="856" mass="95432">MAATSCKEYDFLTIEPHWQAVWEQAKPFRAENGSTKPKFYVLDMFPYPSGAGLHIGHPEGYTATDILARYKRARGFNVLHPIGWDAFGLPAEQHAVKTGTHPAANTQNNITNFRRQIKALGFSYDWDREVDTTDPKYFRWTQWIFLQLFRKGLAYVDERPVWWCPELRTVLANEEVVDGKSEVGGFPVERRNLRQWVLRITAYAEQLIDGLKDVDWPDSTKRMQEAWIGRSEGAEVLFKLADATLGDLKIFTTRPDTLFGCTYMVLAPEHPLVPSLTTPAQRDAVEAYRKKTAAKSDVERMSDASKEKSGVFTGSYAINPVNGAQVPVWIADYVLMGYGTGAIMAVPAHDERDYEFARQYDLPIPRVIAAADGSDTLPYTGDGTLINSPGYDGLAWPEAKKKISADLAARGIGRATINYKLRDWLFSRQRYWGEPFPIVWVSEADYRRAAVLRPDLPAQPVTFIENGATQFALPLPESSLPLVLPEVQSYLPSGTGESPLANVTPWLEIWLNVTTGASLPATAAQPAGEAWVRARRETNTMPQWAGSCWYYLRYLDPQNAGALASPEALKYWGVPDLYVGGAEHAVLHLLYARFWHKVLFDLGLVPQAEPFTKLFHQGIILGEDGVKMSKSRGNVVNPDDIIRAYGADTLRLYLMFLGPLDAMKPWNPKGIEGVHRFLKKVWRECLDAEGAVNPRIAPDATLTAETAKLLHETIKKVGDDYENLRFNTAISQLMILVNALQKEPSLPRPVVLDLVRLLAPLAPHLADELWARLGESGAVMAAGWPVFDPAKLVASTITIVIQVNGKHRGDVLVDPAINEEALMALALAHEKAGPHLAGKTIRRTIYVKGRLINYIV</sequence>
<protein>
    <recommendedName>
        <fullName evidence="9">Leucine--tRNA ligase</fullName>
        <ecNumber evidence="9">6.1.1.4</ecNumber>
    </recommendedName>
    <alternativeName>
        <fullName evidence="9">Leucyl-tRNA synthetase</fullName>
        <shortName evidence="9">LeuRS</shortName>
    </alternativeName>
</protein>
<accession>A0A1D8AZH8</accession>
<dbReference type="CDD" id="cd00812">
    <property type="entry name" value="LeuRS_core"/>
    <property type="match status" value="1"/>
</dbReference>
<dbReference type="GO" id="GO:0002161">
    <property type="term" value="F:aminoacyl-tRNA deacylase activity"/>
    <property type="evidence" value="ECO:0007669"/>
    <property type="project" value="InterPro"/>
</dbReference>
<dbReference type="Gene3D" id="3.40.50.620">
    <property type="entry name" value="HUPs"/>
    <property type="match status" value="2"/>
</dbReference>
<dbReference type="FunFam" id="3.40.50.620:FF:000077">
    <property type="entry name" value="Leucine--tRNA ligase"/>
    <property type="match status" value="1"/>
</dbReference>
<keyword evidence="16" id="KW-1185">Reference proteome</keyword>
<dbReference type="PRINTS" id="PR00985">
    <property type="entry name" value="TRNASYNTHLEU"/>
</dbReference>
<evidence type="ECO:0000256" key="10">
    <source>
        <dbReference type="RuleBase" id="RU363035"/>
    </source>
</evidence>
<dbReference type="GO" id="GO:0006429">
    <property type="term" value="P:leucyl-tRNA aminoacylation"/>
    <property type="evidence" value="ECO:0007669"/>
    <property type="project" value="UniProtKB-UniRule"/>
</dbReference>
<dbReference type="Pfam" id="PF09334">
    <property type="entry name" value="tRNA-synt_1g"/>
    <property type="match status" value="1"/>
</dbReference>
<evidence type="ECO:0000256" key="1">
    <source>
        <dbReference type="ARBA" id="ARBA00005594"/>
    </source>
</evidence>
<dbReference type="NCBIfam" id="TIGR00396">
    <property type="entry name" value="leuS_bact"/>
    <property type="match status" value="1"/>
</dbReference>
<feature type="domain" description="Leucyl-tRNA synthetase editing" evidence="14">
    <location>
        <begin position="226"/>
        <end position="407"/>
    </location>
</feature>
<proteinExistence type="inferred from homology"/>
<organism evidence="15 16">
    <name type="scientific">Lacunisphaera limnophila</name>
    <dbReference type="NCBI Taxonomy" id="1838286"/>
    <lineage>
        <taxon>Bacteria</taxon>
        <taxon>Pseudomonadati</taxon>
        <taxon>Verrucomicrobiota</taxon>
        <taxon>Opitutia</taxon>
        <taxon>Opitutales</taxon>
        <taxon>Opitutaceae</taxon>
        <taxon>Lacunisphaera</taxon>
    </lineage>
</organism>
<evidence type="ECO:0000256" key="6">
    <source>
        <dbReference type="ARBA" id="ARBA00022917"/>
    </source>
</evidence>
<keyword evidence="6 9" id="KW-0648">Protein biosynthesis</keyword>
<comment type="catalytic activity">
    <reaction evidence="8 9">
        <text>tRNA(Leu) + L-leucine + ATP = L-leucyl-tRNA(Leu) + AMP + diphosphate</text>
        <dbReference type="Rhea" id="RHEA:11688"/>
        <dbReference type="Rhea" id="RHEA-COMP:9613"/>
        <dbReference type="Rhea" id="RHEA-COMP:9622"/>
        <dbReference type="ChEBI" id="CHEBI:30616"/>
        <dbReference type="ChEBI" id="CHEBI:33019"/>
        <dbReference type="ChEBI" id="CHEBI:57427"/>
        <dbReference type="ChEBI" id="CHEBI:78442"/>
        <dbReference type="ChEBI" id="CHEBI:78494"/>
        <dbReference type="ChEBI" id="CHEBI:456215"/>
        <dbReference type="EC" id="6.1.1.4"/>
    </reaction>
</comment>
<feature type="domain" description="Methionyl/Leucyl tRNA synthetase" evidence="13">
    <location>
        <begin position="44"/>
        <end position="176"/>
    </location>
</feature>
<dbReference type="KEGG" id="obg:Verru16b_03401"/>
<reference evidence="15 16" key="1">
    <citation type="submission" date="2016-06" db="EMBL/GenBank/DDBJ databases">
        <title>Three novel species with peptidoglycan cell walls form the new genus Lacunisphaera gen. nov. in the family Opitutaceae of the verrucomicrobial subdivision 4.</title>
        <authorList>
            <person name="Rast P."/>
            <person name="Gloeckner I."/>
            <person name="Jogler M."/>
            <person name="Boedeker C."/>
            <person name="Jeske O."/>
            <person name="Wiegand S."/>
            <person name="Reinhardt R."/>
            <person name="Schumann P."/>
            <person name="Rohde M."/>
            <person name="Spring S."/>
            <person name="Gloeckner F.O."/>
            <person name="Jogler C."/>
        </authorList>
    </citation>
    <scope>NUCLEOTIDE SEQUENCE [LARGE SCALE GENOMIC DNA]</scope>
    <source>
        <strain evidence="15 16">IG16b</strain>
    </source>
</reference>
<evidence type="ECO:0000259" key="12">
    <source>
        <dbReference type="Pfam" id="PF08264"/>
    </source>
</evidence>
<evidence type="ECO:0000259" key="14">
    <source>
        <dbReference type="Pfam" id="PF13603"/>
    </source>
</evidence>
<dbReference type="STRING" id="1838286.Verru16b_03401"/>
<feature type="domain" description="Methionyl/Valyl/Leucyl/Isoleucyl-tRNA synthetase anticodon-binding" evidence="12">
    <location>
        <begin position="709"/>
        <end position="818"/>
    </location>
</feature>
<dbReference type="PATRIC" id="fig|1838286.3.peg.3439"/>
<feature type="short sequence motif" description="'KMSKS' region" evidence="9">
    <location>
        <begin position="627"/>
        <end position="631"/>
    </location>
</feature>
<dbReference type="Pfam" id="PF08264">
    <property type="entry name" value="Anticodon_1"/>
    <property type="match status" value="1"/>
</dbReference>
<evidence type="ECO:0000313" key="15">
    <source>
        <dbReference type="EMBL" id="AOS46300.1"/>
    </source>
</evidence>
<evidence type="ECO:0000256" key="3">
    <source>
        <dbReference type="ARBA" id="ARBA00022598"/>
    </source>
</evidence>
<dbReference type="InterPro" id="IPR002302">
    <property type="entry name" value="Leu-tRNA-ligase"/>
</dbReference>
<gene>
    <name evidence="9 15" type="primary">leuS</name>
    <name evidence="15" type="ORF">Verru16b_03401</name>
</gene>
<evidence type="ECO:0000313" key="16">
    <source>
        <dbReference type="Proteomes" id="UP000095228"/>
    </source>
</evidence>
<dbReference type="OrthoDB" id="9810365at2"/>
<evidence type="ECO:0000256" key="8">
    <source>
        <dbReference type="ARBA" id="ARBA00047469"/>
    </source>
</evidence>
<evidence type="ECO:0000256" key="5">
    <source>
        <dbReference type="ARBA" id="ARBA00022840"/>
    </source>
</evidence>
<evidence type="ECO:0000256" key="9">
    <source>
        <dbReference type="HAMAP-Rule" id="MF_00049"/>
    </source>
</evidence>
<dbReference type="InterPro" id="IPR014729">
    <property type="entry name" value="Rossmann-like_a/b/a_fold"/>
</dbReference>
<keyword evidence="5 9" id="KW-0067">ATP-binding</keyword>
<dbReference type="GO" id="GO:0005524">
    <property type="term" value="F:ATP binding"/>
    <property type="evidence" value="ECO:0007669"/>
    <property type="project" value="UniProtKB-UniRule"/>
</dbReference>
<keyword evidence="4 9" id="KW-0547">Nucleotide-binding</keyword>
<dbReference type="GO" id="GO:0005829">
    <property type="term" value="C:cytosol"/>
    <property type="evidence" value="ECO:0007669"/>
    <property type="project" value="TreeGrafter"/>
</dbReference>
<keyword evidence="2 9" id="KW-0963">Cytoplasm</keyword>
<dbReference type="InterPro" id="IPR002300">
    <property type="entry name" value="aa-tRNA-synth_Ia"/>
</dbReference>
<feature type="binding site" evidence="9">
    <location>
        <position position="630"/>
    </location>
    <ligand>
        <name>ATP</name>
        <dbReference type="ChEBI" id="CHEBI:30616"/>
    </ligand>
</feature>
<evidence type="ECO:0000256" key="2">
    <source>
        <dbReference type="ARBA" id="ARBA00022490"/>
    </source>
</evidence>
<dbReference type="GO" id="GO:0004823">
    <property type="term" value="F:leucine-tRNA ligase activity"/>
    <property type="evidence" value="ECO:0007669"/>
    <property type="project" value="UniProtKB-UniRule"/>
</dbReference>
<dbReference type="EMBL" id="CP016094">
    <property type="protein sequence ID" value="AOS46300.1"/>
    <property type="molecule type" value="Genomic_DNA"/>
</dbReference>
<evidence type="ECO:0000259" key="11">
    <source>
        <dbReference type="Pfam" id="PF00133"/>
    </source>
</evidence>
<keyword evidence="7 9" id="KW-0030">Aminoacyl-tRNA synthetase</keyword>
<feature type="domain" description="Aminoacyl-tRNA synthetase class Ia" evidence="11">
    <location>
        <begin position="593"/>
        <end position="655"/>
    </location>
</feature>
<comment type="caution">
    <text evidence="9">Lacks conserved residue(s) required for the propagation of feature annotation.</text>
</comment>
<dbReference type="SUPFAM" id="SSF52374">
    <property type="entry name" value="Nucleotidylyl transferase"/>
    <property type="match status" value="1"/>
</dbReference>